<gene>
    <name evidence="1" type="ORF">AVEN_149969_1</name>
</gene>
<evidence type="ECO:0000313" key="2">
    <source>
        <dbReference type="Proteomes" id="UP000499080"/>
    </source>
</evidence>
<sequence length="143" mass="16723">MIIATKQAIIRERLQILETTFHFTFKENFCRCFESCPPQMKKRTRNTKCPSTEMWTAMFSVDAFKSAMANKPRPDNLFFVTFHKCGKAWEQNIVVFIFSEGRIFNSGLELYTEGYIRWAVFCQRFPCTLGQCHSAKVSCHVTH</sequence>
<dbReference type="InterPro" id="IPR027417">
    <property type="entry name" value="P-loop_NTPase"/>
</dbReference>
<dbReference type="Gene3D" id="3.40.50.300">
    <property type="entry name" value="P-loop containing nucleotide triphosphate hydrolases"/>
    <property type="match status" value="1"/>
</dbReference>
<name>A0A4Y2P7F8_ARAVE</name>
<organism evidence="1 2">
    <name type="scientific">Araneus ventricosus</name>
    <name type="common">Orbweaver spider</name>
    <name type="synonym">Epeira ventricosa</name>
    <dbReference type="NCBI Taxonomy" id="182803"/>
    <lineage>
        <taxon>Eukaryota</taxon>
        <taxon>Metazoa</taxon>
        <taxon>Ecdysozoa</taxon>
        <taxon>Arthropoda</taxon>
        <taxon>Chelicerata</taxon>
        <taxon>Arachnida</taxon>
        <taxon>Araneae</taxon>
        <taxon>Araneomorphae</taxon>
        <taxon>Entelegynae</taxon>
        <taxon>Araneoidea</taxon>
        <taxon>Araneidae</taxon>
        <taxon>Araneus</taxon>
    </lineage>
</organism>
<keyword evidence="2" id="KW-1185">Reference proteome</keyword>
<proteinExistence type="predicted"/>
<dbReference type="AlphaFoldDB" id="A0A4Y2P7F8"/>
<dbReference type="EMBL" id="BGPR01010664">
    <property type="protein sequence ID" value="GBN47354.1"/>
    <property type="molecule type" value="Genomic_DNA"/>
</dbReference>
<dbReference type="Proteomes" id="UP000499080">
    <property type="component" value="Unassembled WGS sequence"/>
</dbReference>
<evidence type="ECO:0000313" key="1">
    <source>
        <dbReference type="EMBL" id="GBN47354.1"/>
    </source>
</evidence>
<protein>
    <submittedName>
        <fullName evidence="1">Uncharacterized protein</fullName>
    </submittedName>
</protein>
<reference evidence="1 2" key="1">
    <citation type="journal article" date="2019" name="Sci. Rep.">
        <title>Orb-weaving spider Araneus ventricosus genome elucidates the spidroin gene catalogue.</title>
        <authorList>
            <person name="Kono N."/>
            <person name="Nakamura H."/>
            <person name="Ohtoshi R."/>
            <person name="Moran D.A.P."/>
            <person name="Shinohara A."/>
            <person name="Yoshida Y."/>
            <person name="Fujiwara M."/>
            <person name="Mori M."/>
            <person name="Tomita M."/>
            <person name="Arakawa K."/>
        </authorList>
    </citation>
    <scope>NUCLEOTIDE SEQUENCE [LARGE SCALE GENOMIC DNA]</scope>
</reference>
<comment type="caution">
    <text evidence="1">The sequence shown here is derived from an EMBL/GenBank/DDBJ whole genome shotgun (WGS) entry which is preliminary data.</text>
</comment>
<dbReference type="OrthoDB" id="205623at2759"/>
<accession>A0A4Y2P7F8</accession>